<evidence type="ECO:0000313" key="1">
    <source>
        <dbReference type="EMBL" id="OGN32846.1"/>
    </source>
</evidence>
<dbReference type="EMBL" id="MGKS01000002">
    <property type="protein sequence ID" value="OGN32846.1"/>
    <property type="molecule type" value="Genomic_DNA"/>
</dbReference>
<proteinExistence type="predicted"/>
<reference evidence="1 2" key="1">
    <citation type="journal article" date="2016" name="Nat. Commun.">
        <title>Thousands of microbial genomes shed light on interconnected biogeochemical processes in an aquifer system.</title>
        <authorList>
            <person name="Anantharaman K."/>
            <person name="Brown C.T."/>
            <person name="Hug L.A."/>
            <person name="Sharon I."/>
            <person name="Castelle C.J."/>
            <person name="Probst A.J."/>
            <person name="Thomas B.C."/>
            <person name="Singh A."/>
            <person name="Wilkins M.J."/>
            <person name="Karaoz U."/>
            <person name="Brodie E.L."/>
            <person name="Williams K.H."/>
            <person name="Hubbard S.S."/>
            <person name="Banfield J.F."/>
        </authorList>
    </citation>
    <scope>NUCLEOTIDE SEQUENCE [LARGE SCALE GENOMIC DNA]</scope>
</reference>
<sequence length="63" mass="7498">MRFPRDGFADTHFFQAKFLAIGPDSYQKTAEKQFFGIKNRPYGRLIHIQGSTLYVDNFRLRQR</sequence>
<accession>A0A1F8H7C3</accession>
<protein>
    <submittedName>
        <fullName evidence="1">Uncharacterized protein</fullName>
    </submittedName>
</protein>
<name>A0A1F8H7C3_9BACT</name>
<comment type="caution">
    <text evidence="1">The sequence shown here is derived from an EMBL/GenBank/DDBJ whole genome shotgun (WGS) entry which is preliminary data.</text>
</comment>
<dbReference type="AlphaFoldDB" id="A0A1F8H7C3"/>
<evidence type="ECO:0000313" key="2">
    <source>
        <dbReference type="Proteomes" id="UP000177676"/>
    </source>
</evidence>
<gene>
    <name evidence="1" type="ORF">A3I92_00845</name>
</gene>
<organism evidence="1 2">
    <name type="scientific">Candidatus Yanofskybacteria bacterium RIFCSPLOWO2_02_FULL_43_10b</name>
    <dbReference type="NCBI Taxonomy" id="1802704"/>
    <lineage>
        <taxon>Bacteria</taxon>
        <taxon>Candidatus Yanofskyibacteriota</taxon>
    </lineage>
</organism>
<dbReference type="Proteomes" id="UP000177676">
    <property type="component" value="Unassembled WGS sequence"/>
</dbReference>